<evidence type="ECO:0000256" key="5">
    <source>
        <dbReference type="ARBA" id="ARBA00022679"/>
    </source>
</evidence>
<keyword evidence="6" id="KW-0627">Porphyrin biosynthesis</keyword>
<dbReference type="SUPFAM" id="SSF53850">
    <property type="entry name" value="Periplasmic binding protein-like II"/>
    <property type="match status" value="1"/>
</dbReference>
<evidence type="ECO:0000259" key="10">
    <source>
        <dbReference type="Pfam" id="PF03900"/>
    </source>
</evidence>
<dbReference type="InterPro" id="IPR022417">
    <property type="entry name" value="Porphobilin_deaminase_N"/>
</dbReference>
<comment type="catalytic activity">
    <reaction evidence="7">
        <text>4 porphobilinogen + H2O = hydroxymethylbilane + 4 NH4(+)</text>
        <dbReference type="Rhea" id="RHEA:13185"/>
        <dbReference type="ChEBI" id="CHEBI:15377"/>
        <dbReference type="ChEBI" id="CHEBI:28938"/>
        <dbReference type="ChEBI" id="CHEBI:57845"/>
        <dbReference type="ChEBI" id="CHEBI:58126"/>
        <dbReference type="EC" id="2.5.1.61"/>
    </reaction>
</comment>
<keyword evidence="12" id="KW-1185">Reference proteome</keyword>
<dbReference type="PRINTS" id="PR00151">
    <property type="entry name" value="PORPHBDMNASE"/>
</dbReference>
<accession>A0ABT9NB94</accession>
<gene>
    <name evidence="11" type="ORF">J2S49_001065</name>
</gene>
<comment type="caution">
    <text evidence="11">The sequence shown here is derived from an EMBL/GenBank/DDBJ whole genome shotgun (WGS) entry which is preliminary data.</text>
</comment>
<feature type="domain" description="Porphobilinogen deaminase N-terminal" evidence="9">
    <location>
        <begin position="3"/>
        <end position="203"/>
    </location>
</feature>
<dbReference type="InterPro" id="IPR000860">
    <property type="entry name" value="HemC"/>
</dbReference>
<sequence length="336" mass="34367">MMLRVGTRTSALALAQAEAAAAQIVEIAGLDGYEIIGITTKGDVSRKPLHTVGGSGLFTGAVREALAAGKCDVVVHSSKDLPAALDPRFAVIYPPRENPADVLCSRMPLAELPAGSRVGTGSPRRAAQLLAMRPDLVAVPIRGNVPTRLAAVGEGCDAVILARAGLNRLGIFGDDGVVFEELPVETFVPAAGQGALGIEAAAGSWAAQAARVINDPRTEMEVSAERAFMAAIGAGCTTPVGVLGRAQMRDVPNVEAAPDVAKAENSGPFHVCVGASVDVSVGAIELHARYCGAANFSLECGVGATPEAEINERVRTGSAAEAAQMLAARFRAAGIE</sequence>
<dbReference type="Pfam" id="PF01379">
    <property type="entry name" value="Porphobil_deam"/>
    <property type="match status" value="1"/>
</dbReference>
<comment type="cofactor">
    <cofactor evidence="1">
        <name>dipyrromethane</name>
        <dbReference type="ChEBI" id="CHEBI:60342"/>
    </cofactor>
</comment>
<dbReference type="Pfam" id="PF03900">
    <property type="entry name" value="Porphobil_deamC"/>
    <property type="match status" value="1"/>
</dbReference>
<keyword evidence="5 11" id="KW-0808">Transferase</keyword>
<dbReference type="PROSITE" id="PS00533">
    <property type="entry name" value="PORPHOBILINOGEN_DEAM"/>
    <property type="match status" value="1"/>
</dbReference>
<evidence type="ECO:0000313" key="11">
    <source>
        <dbReference type="EMBL" id="MDP9800989.1"/>
    </source>
</evidence>
<dbReference type="Proteomes" id="UP001235966">
    <property type="component" value="Unassembled WGS sequence"/>
</dbReference>
<reference evidence="11 12" key="1">
    <citation type="submission" date="2023-07" db="EMBL/GenBank/DDBJ databases">
        <title>Sequencing the genomes of 1000 actinobacteria strains.</title>
        <authorList>
            <person name="Klenk H.-P."/>
        </authorList>
    </citation>
    <scope>NUCLEOTIDE SEQUENCE [LARGE SCALE GENOMIC DNA]</scope>
    <source>
        <strain evidence="11 12">DSM 102162</strain>
    </source>
</reference>
<evidence type="ECO:0000256" key="2">
    <source>
        <dbReference type="ARBA" id="ARBA00002869"/>
    </source>
</evidence>
<dbReference type="GO" id="GO:0004418">
    <property type="term" value="F:hydroxymethylbilane synthase activity"/>
    <property type="evidence" value="ECO:0007669"/>
    <property type="project" value="UniProtKB-EC"/>
</dbReference>
<dbReference type="SUPFAM" id="SSF54782">
    <property type="entry name" value="Porphobilinogen deaminase (hydroxymethylbilane synthase), C-terminal domain"/>
    <property type="match status" value="1"/>
</dbReference>
<evidence type="ECO:0000313" key="12">
    <source>
        <dbReference type="Proteomes" id="UP001235966"/>
    </source>
</evidence>
<dbReference type="PANTHER" id="PTHR11557:SF0">
    <property type="entry name" value="PORPHOBILINOGEN DEAMINASE"/>
    <property type="match status" value="1"/>
</dbReference>
<dbReference type="PANTHER" id="PTHR11557">
    <property type="entry name" value="PORPHOBILINOGEN DEAMINASE"/>
    <property type="match status" value="1"/>
</dbReference>
<dbReference type="InterPro" id="IPR022419">
    <property type="entry name" value="Porphobilin_deaminase_cofac_BS"/>
</dbReference>
<name>A0ABT9NB94_9ACTO</name>
<evidence type="ECO:0000256" key="6">
    <source>
        <dbReference type="ARBA" id="ARBA00023244"/>
    </source>
</evidence>
<dbReference type="EC" id="2.5.1.61" evidence="4 8"/>
<dbReference type="InterPro" id="IPR036803">
    <property type="entry name" value="Porphobilinogen_deaminase_C_sf"/>
</dbReference>
<protein>
    <recommendedName>
        <fullName evidence="4 8">Hydroxymethylbilane synthase</fullName>
        <ecNumber evidence="4 8">2.5.1.61</ecNumber>
    </recommendedName>
</protein>
<evidence type="ECO:0000256" key="1">
    <source>
        <dbReference type="ARBA" id="ARBA00001916"/>
    </source>
</evidence>
<evidence type="ECO:0000256" key="3">
    <source>
        <dbReference type="ARBA" id="ARBA00005638"/>
    </source>
</evidence>
<evidence type="ECO:0000256" key="4">
    <source>
        <dbReference type="ARBA" id="ARBA00012655"/>
    </source>
</evidence>
<evidence type="ECO:0000259" key="9">
    <source>
        <dbReference type="Pfam" id="PF01379"/>
    </source>
</evidence>
<comment type="function">
    <text evidence="2">Tetrapolymerization of the monopyrrole PBG into the hydroxymethylbilane pre-uroporphyrinogen in several discrete steps.</text>
</comment>
<comment type="similarity">
    <text evidence="3">Belongs to the HMBS family.</text>
</comment>
<proteinExistence type="inferred from homology"/>
<dbReference type="EMBL" id="JAUSQW010000001">
    <property type="protein sequence ID" value="MDP9800989.1"/>
    <property type="molecule type" value="Genomic_DNA"/>
</dbReference>
<dbReference type="Gene3D" id="3.30.160.40">
    <property type="entry name" value="Porphobilinogen deaminase, C-terminal domain"/>
    <property type="match status" value="1"/>
</dbReference>
<evidence type="ECO:0000256" key="8">
    <source>
        <dbReference type="NCBIfam" id="TIGR00212"/>
    </source>
</evidence>
<dbReference type="RefSeq" id="WP_278058583.1">
    <property type="nucleotide sequence ID" value="NZ_CP121247.1"/>
</dbReference>
<dbReference type="InterPro" id="IPR022418">
    <property type="entry name" value="Porphobilinogen_deaminase_C"/>
</dbReference>
<evidence type="ECO:0000256" key="7">
    <source>
        <dbReference type="ARBA" id="ARBA00048169"/>
    </source>
</evidence>
<organism evidence="11 12">
    <name type="scientific">Arcanobacterium wilhelmae</name>
    <dbReference type="NCBI Taxonomy" id="1803177"/>
    <lineage>
        <taxon>Bacteria</taxon>
        <taxon>Bacillati</taxon>
        <taxon>Actinomycetota</taxon>
        <taxon>Actinomycetes</taxon>
        <taxon>Actinomycetales</taxon>
        <taxon>Actinomycetaceae</taxon>
        <taxon>Arcanobacterium</taxon>
    </lineage>
</organism>
<dbReference type="NCBIfam" id="TIGR00212">
    <property type="entry name" value="hemC"/>
    <property type="match status" value="1"/>
</dbReference>
<feature type="domain" description="Porphobilinogen deaminase C-terminal" evidence="10">
    <location>
        <begin position="221"/>
        <end position="246"/>
    </location>
</feature>
<dbReference type="Gene3D" id="3.40.190.10">
    <property type="entry name" value="Periplasmic binding protein-like II"/>
    <property type="match status" value="2"/>
</dbReference>